<proteinExistence type="predicted"/>
<evidence type="ECO:0000313" key="2">
    <source>
        <dbReference type="Proteomes" id="UP000054826"/>
    </source>
</evidence>
<accession>A0A0V1JM88</accession>
<dbReference type="Proteomes" id="UP000054826">
    <property type="component" value="Unassembled WGS sequence"/>
</dbReference>
<comment type="caution">
    <text evidence="1">The sequence shown here is derived from an EMBL/GenBank/DDBJ whole genome shotgun (WGS) entry which is preliminary data.</text>
</comment>
<name>A0A0V1JM88_TRIPS</name>
<protein>
    <submittedName>
        <fullName evidence="1">Uncharacterized protein</fullName>
    </submittedName>
</protein>
<organism evidence="1 2">
    <name type="scientific">Trichinella pseudospiralis</name>
    <name type="common">Parasitic roundworm</name>
    <dbReference type="NCBI Taxonomy" id="6337"/>
    <lineage>
        <taxon>Eukaryota</taxon>
        <taxon>Metazoa</taxon>
        <taxon>Ecdysozoa</taxon>
        <taxon>Nematoda</taxon>
        <taxon>Enoplea</taxon>
        <taxon>Dorylaimia</taxon>
        <taxon>Trichinellida</taxon>
        <taxon>Trichinellidae</taxon>
        <taxon>Trichinella</taxon>
    </lineage>
</organism>
<dbReference type="EMBL" id="JYDV01000081">
    <property type="protein sequence ID" value="KRZ35965.1"/>
    <property type="molecule type" value="Genomic_DNA"/>
</dbReference>
<evidence type="ECO:0000313" key="1">
    <source>
        <dbReference type="EMBL" id="KRZ35965.1"/>
    </source>
</evidence>
<reference evidence="1 2" key="1">
    <citation type="submission" date="2015-01" db="EMBL/GenBank/DDBJ databases">
        <title>Evolution of Trichinella species and genotypes.</title>
        <authorList>
            <person name="Korhonen P.K."/>
            <person name="Edoardo P."/>
            <person name="Giuseppe L.R."/>
            <person name="Gasser R.B."/>
        </authorList>
    </citation>
    <scope>NUCLEOTIDE SEQUENCE [LARGE SCALE GENOMIC DNA]</scope>
    <source>
        <strain evidence="1">ISS176</strain>
    </source>
</reference>
<sequence>MKSANSPEATNCCSRSARHLRIAISKPRSAFHLVDPSSKLINLINQLPSMDFGPCRAGIVDGKFWTSWQFERRRENSTVTSLHRTTPFGYWAEEVDLPILMRNRSGRTDILTAKSDTKRIDFLCFSSRCFQNRSLYSKRKIKAVLSMLKLFRDIRELAAINMSIKEPK</sequence>
<dbReference type="AlphaFoldDB" id="A0A0V1JM88"/>
<gene>
    <name evidence="1" type="ORF">T4C_5901</name>
</gene>